<evidence type="ECO:0008006" key="6">
    <source>
        <dbReference type="Google" id="ProtNLM"/>
    </source>
</evidence>
<dbReference type="Pfam" id="PF11887">
    <property type="entry name" value="Mce4_CUP1"/>
    <property type="match status" value="1"/>
</dbReference>
<dbReference type="InterPro" id="IPR003399">
    <property type="entry name" value="Mce/MlaD"/>
</dbReference>
<feature type="domain" description="Mce/MlaD" evidence="2">
    <location>
        <begin position="42"/>
        <end position="117"/>
    </location>
</feature>
<protein>
    <recommendedName>
        <fullName evidence="6">Mce related family protein</fullName>
    </recommendedName>
</protein>
<evidence type="ECO:0000313" key="4">
    <source>
        <dbReference type="EMBL" id="BCI85187.1"/>
    </source>
</evidence>
<dbReference type="Proteomes" id="UP000516380">
    <property type="component" value="Chromosome"/>
</dbReference>
<feature type="transmembrane region" description="Helical" evidence="1">
    <location>
        <begin position="12"/>
        <end position="32"/>
    </location>
</feature>
<dbReference type="InterPro" id="IPR005693">
    <property type="entry name" value="Mce"/>
</dbReference>
<dbReference type="InterPro" id="IPR024516">
    <property type="entry name" value="Mce_C"/>
</dbReference>
<dbReference type="PANTHER" id="PTHR33371:SF19">
    <property type="entry name" value="MCE-FAMILY PROTEIN MCE4A"/>
    <property type="match status" value="1"/>
</dbReference>
<keyword evidence="1" id="KW-1133">Transmembrane helix</keyword>
<name>A0A7G1I288_MYCKA</name>
<dbReference type="GO" id="GO:0005576">
    <property type="term" value="C:extracellular region"/>
    <property type="evidence" value="ECO:0007669"/>
    <property type="project" value="TreeGrafter"/>
</dbReference>
<dbReference type="EMBL" id="AP023343">
    <property type="protein sequence ID" value="BCI85187.1"/>
    <property type="molecule type" value="Genomic_DNA"/>
</dbReference>
<evidence type="ECO:0000313" key="5">
    <source>
        <dbReference type="Proteomes" id="UP000516380"/>
    </source>
</evidence>
<proteinExistence type="predicted"/>
<dbReference type="InterPro" id="IPR052336">
    <property type="entry name" value="MlaD_Phospholipid_Transporter"/>
</dbReference>
<evidence type="ECO:0000259" key="2">
    <source>
        <dbReference type="Pfam" id="PF02470"/>
    </source>
</evidence>
<dbReference type="PANTHER" id="PTHR33371">
    <property type="entry name" value="INTERMEMBRANE PHOSPHOLIPID TRANSPORT SYSTEM BINDING PROTEIN MLAD-RELATED"/>
    <property type="match status" value="1"/>
</dbReference>
<sequence length="548" mass="58145">MAGGSRRTSVRVAAALLAGLLVGSAVLTYLSYTAAFTSTDAVIVSSPRAGLVMEKGAKVKFRGVQVGTVEDITYSGDQARLRLAIRSGEMHFIPSNATVHIAGNTIFGAKSVEFIPPKTAPSPTSLRPNAHVEASQVQLEVNTLFQSLIDLLHKIDPVELNGTLSALSEGLRGHGDDLGALLSGLNTLTRQANPKLPTLQEDFRKAGIVTNVYADAAPDLNTVFDSLPTINKTLVDKQKDLNTTLLATIGLANNAYETLEPAEQNFIDAVNRLRAPLKVLSDYSPEFGCLFKGIGRGIKEFAPLIGVRKAGLFTSSNFVLGAPAYTYPESLPIVNASGGPNCRGLPDIPTKQNGGSFYRAPFLVTDNANIPYEPFTEVQVDAPSTLQFCSTAPSRNGTTSDGGRGHAVASLDGDQGQHLRTGDVAGGRGAGGGVRRLPVRPGSHLPRHLHQRVPVEGRPEGAHRRHTGRGGVGVALNPDNTVDVTFGVDKRYTLYSSTRAVVRYENLVGDRYLEITSGPGELRKLPPGGTINAQHTQPALDLDALLGD</sequence>
<accession>A0A7G1I288</accession>
<reference evidence="4 5" key="1">
    <citation type="submission" date="2020-07" db="EMBL/GenBank/DDBJ databases">
        <title>Mycobacterium kansasii (former subtype) with zoonotic potential isolated from diseased indoor pet cat, Japan.</title>
        <authorList>
            <person name="Fukano H."/>
            <person name="Terazono T."/>
            <person name="Hoshino Y."/>
        </authorList>
    </citation>
    <scope>NUCLEOTIDE SEQUENCE [LARGE SCALE GENOMIC DNA]</scope>
    <source>
        <strain evidence="4 5">Kuro-I</strain>
    </source>
</reference>
<evidence type="ECO:0000256" key="1">
    <source>
        <dbReference type="SAM" id="Phobius"/>
    </source>
</evidence>
<feature type="domain" description="Mammalian cell entry C-terminal" evidence="3">
    <location>
        <begin position="123"/>
        <end position="340"/>
    </location>
</feature>
<keyword evidence="1" id="KW-0812">Transmembrane</keyword>
<organism evidence="4 5">
    <name type="scientific">Mycobacterium kansasii</name>
    <dbReference type="NCBI Taxonomy" id="1768"/>
    <lineage>
        <taxon>Bacteria</taxon>
        <taxon>Bacillati</taxon>
        <taxon>Actinomycetota</taxon>
        <taxon>Actinomycetes</taxon>
        <taxon>Mycobacteriales</taxon>
        <taxon>Mycobacteriaceae</taxon>
        <taxon>Mycobacterium</taxon>
    </lineage>
</organism>
<dbReference type="GO" id="GO:0051701">
    <property type="term" value="P:biological process involved in interaction with host"/>
    <property type="evidence" value="ECO:0007669"/>
    <property type="project" value="TreeGrafter"/>
</dbReference>
<dbReference type="AlphaFoldDB" id="A0A7G1I288"/>
<gene>
    <name evidence="4" type="ORF">NIIDMKKI_03930</name>
</gene>
<keyword evidence="5" id="KW-1185">Reference proteome</keyword>
<keyword evidence="1" id="KW-0472">Membrane</keyword>
<evidence type="ECO:0000259" key="3">
    <source>
        <dbReference type="Pfam" id="PF11887"/>
    </source>
</evidence>
<dbReference type="NCBIfam" id="TIGR00996">
    <property type="entry name" value="Mtu_fam_mce"/>
    <property type="match status" value="1"/>
</dbReference>
<dbReference type="Pfam" id="PF02470">
    <property type="entry name" value="MlaD"/>
    <property type="match status" value="1"/>
</dbReference>